<reference evidence="1 2" key="1">
    <citation type="journal article" date="2019" name="Sci. Rep.">
        <title>Orb-weaving spider Araneus ventricosus genome elucidates the spidroin gene catalogue.</title>
        <authorList>
            <person name="Kono N."/>
            <person name="Nakamura H."/>
            <person name="Ohtoshi R."/>
            <person name="Moran D.A.P."/>
            <person name="Shinohara A."/>
            <person name="Yoshida Y."/>
            <person name="Fujiwara M."/>
            <person name="Mori M."/>
            <person name="Tomita M."/>
            <person name="Arakawa K."/>
        </authorList>
    </citation>
    <scope>NUCLEOTIDE SEQUENCE [LARGE SCALE GENOMIC DNA]</scope>
</reference>
<accession>A0A4Y2SXZ9</accession>
<dbReference type="AlphaFoldDB" id="A0A4Y2SXZ9"/>
<sequence>MSAILRRTRGGDLTNFPISGRRITFSIEKKNACSDVTAVSPCAIVDTSRTKEINGMVHTFEVLELLKRGEETTFDVTTPTGSICVPRTSTAVSLALEHISVGGHSSPRLSLPSPSESSLVCASEAYAKDCSVVPSFSIVP</sequence>
<proteinExistence type="predicted"/>
<dbReference type="EMBL" id="BGPR01024421">
    <property type="protein sequence ID" value="GBN92523.1"/>
    <property type="molecule type" value="Genomic_DNA"/>
</dbReference>
<comment type="caution">
    <text evidence="1">The sequence shown here is derived from an EMBL/GenBank/DDBJ whole genome shotgun (WGS) entry which is preliminary data.</text>
</comment>
<dbReference type="Proteomes" id="UP000499080">
    <property type="component" value="Unassembled WGS sequence"/>
</dbReference>
<keyword evidence="2" id="KW-1185">Reference proteome</keyword>
<evidence type="ECO:0000313" key="1">
    <source>
        <dbReference type="EMBL" id="GBN92523.1"/>
    </source>
</evidence>
<organism evidence="1 2">
    <name type="scientific">Araneus ventricosus</name>
    <name type="common">Orbweaver spider</name>
    <name type="synonym">Epeira ventricosa</name>
    <dbReference type="NCBI Taxonomy" id="182803"/>
    <lineage>
        <taxon>Eukaryota</taxon>
        <taxon>Metazoa</taxon>
        <taxon>Ecdysozoa</taxon>
        <taxon>Arthropoda</taxon>
        <taxon>Chelicerata</taxon>
        <taxon>Arachnida</taxon>
        <taxon>Araneae</taxon>
        <taxon>Araneomorphae</taxon>
        <taxon>Entelegynae</taxon>
        <taxon>Araneoidea</taxon>
        <taxon>Araneidae</taxon>
        <taxon>Araneus</taxon>
    </lineage>
</organism>
<evidence type="ECO:0000313" key="2">
    <source>
        <dbReference type="Proteomes" id="UP000499080"/>
    </source>
</evidence>
<gene>
    <name evidence="1" type="ORF">AVEN_135826_1</name>
</gene>
<name>A0A4Y2SXZ9_ARAVE</name>
<protein>
    <submittedName>
        <fullName evidence="1">Uncharacterized protein</fullName>
    </submittedName>
</protein>